<keyword evidence="3" id="KW-1185">Reference proteome</keyword>
<feature type="region of interest" description="Disordered" evidence="1">
    <location>
        <begin position="39"/>
        <end position="65"/>
    </location>
</feature>
<organism evidence="2 3">
    <name type="scientific">Reticulomyxa filosa</name>
    <dbReference type="NCBI Taxonomy" id="46433"/>
    <lineage>
        <taxon>Eukaryota</taxon>
        <taxon>Sar</taxon>
        <taxon>Rhizaria</taxon>
        <taxon>Retaria</taxon>
        <taxon>Foraminifera</taxon>
        <taxon>Monothalamids</taxon>
        <taxon>Reticulomyxidae</taxon>
        <taxon>Reticulomyxa</taxon>
    </lineage>
</organism>
<sequence length="262" mass="29787">MCDNNMKGVNVETMVTEMYDEWLNGVKFVFELEEKEKEKEKEKAEKRKGQKREVNQPNVALLPSNDSNPRILKIKQKYLRLFETLSSQMEFRQLPELSRGILPTMDRLELAPTFSIYESILYTCPLSSSFVPSRSTAIVGQDNKSINNDSNSDDDNIPSSTYATLFRDIFQTRLIKYADPQHIEHLIMEQQLEEAANVLHLLTTATSQGGTTADHSNPDKLITHSHTSLAVASAPSIQTHPNASQYDLLKVQMLQGLCEHYH</sequence>
<dbReference type="Proteomes" id="UP000023152">
    <property type="component" value="Unassembled WGS sequence"/>
</dbReference>
<dbReference type="EMBL" id="ASPP01027010">
    <property type="protein sequence ID" value="ETO06570.1"/>
    <property type="molecule type" value="Genomic_DNA"/>
</dbReference>
<accession>X6M0R4</accession>
<proteinExistence type="predicted"/>
<name>X6M0R4_RETFI</name>
<dbReference type="AlphaFoldDB" id="X6M0R4"/>
<evidence type="ECO:0000313" key="2">
    <source>
        <dbReference type="EMBL" id="ETO06570.1"/>
    </source>
</evidence>
<feature type="compositionally biased region" description="Basic and acidic residues" evidence="1">
    <location>
        <begin position="39"/>
        <end position="54"/>
    </location>
</feature>
<protein>
    <submittedName>
        <fullName evidence="2">Uncharacterized protein</fullName>
    </submittedName>
</protein>
<evidence type="ECO:0000256" key="1">
    <source>
        <dbReference type="SAM" id="MobiDB-lite"/>
    </source>
</evidence>
<comment type="caution">
    <text evidence="2">The sequence shown here is derived from an EMBL/GenBank/DDBJ whole genome shotgun (WGS) entry which is preliminary data.</text>
</comment>
<reference evidence="2 3" key="1">
    <citation type="journal article" date="2013" name="Curr. Biol.">
        <title>The Genome of the Foraminiferan Reticulomyxa filosa.</title>
        <authorList>
            <person name="Glockner G."/>
            <person name="Hulsmann N."/>
            <person name="Schleicher M."/>
            <person name="Noegel A.A."/>
            <person name="Eichinger L."/>
            <person name="Gallinger C."/>
            <person name="Pawlowski J."/>
            <person name="Sierra R."/>
            <person name="Euteneuer U."/>
            <person name="Pillet L."/>
            <person name="Moustafa A."/>
            <person name="Platzer M."/>
            <person name="Groth M."/>
            <person name="Szafranski K."/>
            <person name="Schliwa M."/>
        </authorList>
    </citation>
    <scope>NUCLEOTIDE SEQUENCE [LARGE SCALE GENOMIC DNA]</scope>
</reference>
<feature type="non-terminal residue" evidence="2">
    <location>
        <position position="262"/>
    </location>
</feature>
<evidence type="ECO:0000313" key="3">
    <source>
        <dbReference type="Proteomes" id="UP000023152"/>
    </source>
</evidence>
<gene>
    <name evidence="2" type="ORF">RFI_30820</name>
</gene>